<evidence type="ECO:0000256" key="4">
    <source>
        <dbReference type="ARBA" id="ARBA00022801"/>
    </source>
</evidence>
<evidence type="ECO:0000256" key="6">
    <source>
        <dbReference type="ARBA" id="ARBA00023136"/>
    </source>
</evidence>
<keyword evidence="5 8" id="KW-1133">Transmembrane helix</keyword>
<sequence length="274" mass="28545">MTSRLLLNDQESPSPSRGPEPEARGLERVLASPLGICLVALGLAMPLCSVTAWLLDAPVARLVATAPSSLHGVAQVFSDFGLSGYMLVSSGAIAAGAFWLVRRGGRRQGNVSITALGERALFVFSSVAVSGILVQVIKHVVGRARPKFLETLGPFHFDLFSIKASLASFPSGHTTSIFALAAALCFFKPQLRGPAFLIAVLVGAARIVLGSHYLSDVLAGAILGLATTSCLAAVFAGHSLAFTRGPRGLPRLKHPGDIWAGLGRDGAMPARIVS</sequence>
<feature type="region of interest" description="Disordered" evidence="7">
    <location>
        <begin position="1"/>
        <end position="23"/>
    </location>
</feature>
<keyword evidence="3 8" id="KW-0812">Transmembrane</keyword>
<dbReference type="Gene3D" id="1.20.144.10">
    <property type="entry name" value="Phosphatidic acid phosphatase type 2/haloperoxidase"/>
    <property type="match status" value="1"/>
</dbReference>
<feature type="transmembrane region" description="Helical" evidence="8">
    <location>
        <begin position="161"/>
        <end position="187"/>
    </location>
</feature>
<protein>
    <submittedName>
        <fullName evidence="10">Phosphatase PAP2 family protein</fullName>
    </submittedName>
</protein>
<evidence type="ECO:0000313" key="11">
    <source>
        <dbReference type="Proteomes" id="UP001165667"/>
    </source>
</evidence>
<comment type="subcellular location">
    <subcellularLocation>
        <location evidence="1">Cell membrane</location>
        <topology evidence="1">Multi-pass membrane protein</topology>
    </subcellularLocation>
</comment>
<dbReference type="AlphaFoldDB" id="A0AA42CJ32"/>
<dbReference type="PANTHER" id="PTHR14969:SF62">
    <property type="entry name" value="DECAPRENYLPHOSPHORYL-5-PHOSPHORIBOSE PHOSPHATASE RV3807C-RELATED"/>
    <property type="match status" value="1"/>
</dbReference>
<evidence type="ECO:0000256" key="2">
    <source>
        <dbReference type="ARBA" id="ARBA00022475"/>
    </source>
</evidence>
<dbReference type="EMBL" id="JAMOIM010000003">
    <property type="protein sequence ID" value="MCW6507561.1"/>
    <property type="molecule type" value="Genomic_DNA"/>
</dbReference>
<feature type="transmembrane region" description="Helical" evidence="8">
    <location>
        <begin position="194"/>
        <end position="214"/>
    </location>
</feature>
<evidence type="ECO:0000256" key="8">
    <source>
        <dbReference type="SAM" id="Phobius"/>
    </source>
</evidence>
<dbReference type="Pfam" id="PF01569">
    <property type="entry name" value="PAP2"/>
    <property type="match status" value="1"/>
</dbReference>
<evidence type="ECO:0000259" key="9">
    <source>
        <dbReference type="SMART" id="SM00014"/>
    </source>
</evidence>
<keyword evidence="4" id="KW-0378">Hydrolase</keyword>
<feature type="transmembrane region" description="Helical" evidence="8">
    <location>
        <begin position="121"/>
        <end position="141"/>
    </location>
</feature>
<reference evidence="10" key="1">
    <citation type="submission" date="2022-05" db="EMBL/GenBank/DDBJ databases">
        <authorList>
            <person name="Pankratov T."/>
        </authorList>
    </citation>
    <scope>NUCLEOTIDE SEQUENCE</scope>
    <source>
        <strain evidence="10">BP6-180914</strain>
    </source>
</reference>
<comment type="caution">
    <text evidence="10">The sequence shown here is derived from an EMBL/GenBank/DDBJ whole genome shotgun (WGS) entry which is preliminary data.</text>
</comment>
<keyword evidence="6 8" id="KW-0472">Membrane</keyword>
<dbReference type="InterPro" id="IPR000326">
    <property type="entry name" value="PAP2/HPO"/>
</dbReference>
<feature type="domain" description="Phosphatidic acid phosphatase type 2/haloperoxidase" evidence="9">
    <location>
        <begin position="120"/>
        <end position="232"/>
    </location>
</feature>
<dbReference type="SMART" id="SM00014">
    <property type="entry name" value="acidPPc"/>
    <property type="match status" value="1"/>
</dbReference>
<evidence type="ECO:0000256" key="1">
    <source>
        <dbReference type="ARBA" id="ARBA00004651"/>
    </source>
</evidence>
<keyword evidence="11" id="KW-1185">Reference proteome</keyword>
<gene>
    <name evidence="10" type="ORF">M8523_05940</name>
</gene>
<accession>A0AA42CJ32</accession>
<evidence type="ECO:0000256" key="7">
    <source>
        <dbReference type="SAM" id="MobiDB-lite"/>
    </source>
</evidence>
<evidence type="ECO:0000313" key="10">
    <source>
        <dbReference type="EMBL" id="MCW6507561.1"/>
    </source>
</evidence>
<feature type="transmembrane region" description="Helical" evidence="8">
    <location>
        <begin position="34"/>
        <end position="55"/>
    </location>
</feature>
<evidence type="ECO:0000256" key="3">
    <source>
        <dbReference type="ARBA" id="ARBA00022692"/>
    </source>
</evidence>
<feature type="transmembrane region" description="Helical" evidence="8">
    <location>
        <begin position="82"/>
        <end position="101"/>
    </location>
</feature>
<dbReference type="GO" id="GO:0016787">
    <property type="term" value="F:hydrolase activity"/>
    <property type="evidence" value="ECO:0007669"/>
    <property type="project" value="UniProtKB-KW"/>
</dbReference>
<dbReference type="GO" id="GO:0005886">
    <property type="term" value="C:plasma membrane"/>
    <property type="evidence" value="ECO:0007669"/>
    <property type="project" value="UniProtKB-SubCell"/>
</dbReference>
<dbReference type="Proteomes" id="UP001165667">
    <property type="component" value="Unassembled WGS sequence"/>
</dbReference>
<name>A0AA42CJ32_9HYPH</name>
<dbReference type="InterPro" id="IPR036938">
    <property type="entry name" value="PAP2/HPO_sf"/>
</dbReference>
<dbReference type="SUPFAM" id="SSF48317">
    <property type="entry name" value="Acid phosphatase/Vanadium-dependent haloperoxidase"/>
    <property type="match status" value="1"/>
</dbReference>
<evidence type="ECO:0000256" key="5">
    <source>
        <dbReference type="ARBA" id="ARBA00022989"/>
    </source>
</evidence>
<dbReference type="PANTHER" id="PTHR14969">
    <property type="entry name" value="SPHINGOSINE-1-PHOSPHATE PHOSPHOHYDROLASE"/>
    <property type="match status" value="1"/>
</dbReference>
<dbReference type="RefSeq" id="WP_282583930.1">
    <property type="nucleotide sequence ID" value="NZ_JAMOIM010000003.1"/>
</dbReference>
<keyword evidence="2" id="KW-1003">Cell membrane</keyword>
<proteinExistence type="predicted"/>
<feature type="transmembrane region" description="Helical" evidence="8">
    <location>
        <begin position="220"/>
        <end position="243"/>
    </location>
</feature>
<organism evidence="10 11">
    <name type="scientific">Lichenifustis flavocetrariae</name>
    <dbReference type="NCBI Taxonomy" id="2949735"/>
    <lineage>
        <taxon>Bacteria</taxon>
        <taxon>Pseudomonadati</taxon>
        <taxon>Pseudomonadota</taxon>
        <taxon>Alphaproteobacteria</taxon>
        <taxon>Hyphomicrobiales</taxon>
        <taxon>Lichenihabitantaceae</taxon>
        <taxon>Lichenifustis</taxon>
    </lineage>
</organism>